<dbReference type="Proteomes" id="UP000033616">
    <property type="component" value="Unassembled WGS sequence"/>
</dbReference>
<dbReference type="Pfam" id="PF06455">
    <property type="entry name" value="NADH5_C"/>
    <property type="match status" value="1"/>
</dbReference>
<feature type="transmembrane region" description="Helical" evidence="19">
    <location>
        <begin position="165"/>
        <end position="185"/>
    </location>
</feature>
<feature type="transmembrane region" description="Helical" evidence="19">
    <location>
        <begin position="414"/>
        <end position="435"/>
    </location>
</feature>
<dbReference type="EC" id="7.1.1.2" evidence="2"/>
<dbReference type="NCBIfam" id="NF005141">
    <property type="entry name" value="PRK06590.1"/>
    <property type="match status" value="1"/>
</dbReference>
<feature type="transmembrane region" description="Helical" evidence="19">
    <location>
        <begin position="502"/>
        <end position="525"/>
    </location>
</feature>
<reference evidence="23 24" key="1">
    <citation type="submission" date="2015-02" db="EMBL/GenBank/DDBJ databases">
        <title>Genome Sequencing of Rickettsiales.</title>
        <authorList>
            <person name="Daugherty S.C."/>
            <person name="Su Q."/>
            <person name="Abolude K."/>
            <person name="Beier-Sexton M."/>
            <person name="Carlyon J.A."/>
            <person name="Carter R."/>
            <person name="Day N.P."/>
            <person name="Dumler S.J."/>
            <person name="Dyachenko V."/>
            <person name="Godinez A."/>
            <person name="Kurtti T.J."/>
            <person name="Lichay M."/>
            <person name="Mullins K.E."/>
            <person name="Ott S."/>
            <person name="Pappas-Brown V."/>
            <person name="Paris D.H."/>
            <person name="Patel P."/>
            <person name="Richards A.L."/>
            <person name="Sadzewicz L."/>
            <person name="Sears K."/>
            <person name="Seidman D."/>
            <person name="Sengamalay N."/>
            <person name="Stenos J."/>
            <person name="Tallon L.J."/>
            <person name="Vincent G."/>
            <person name="Fraser C.M."/>
            <person name="Munderloh U."/>
            <person name="Dunning-Hotopp J.C."/>
        </authorList>
    </citation>
    <scope>NUCLEOTIDE SEQUENCE [LARGE SCALE GENOMIC DNA]</scope>
    <source>
        <strain evidence="23 24">Fuller</strain>
    </source>
</reference>
<keyword evidence="10 19" id="KW-1133">Transmembrane helix</keyword>
<feature type="transmembrane region" description="Helical" evidence="19">
    <location>
        <begin position="335"/>
        <end position="355"/>
    </location>
</feature>
<feature type="transmembrane region" description="Helical" evidence="19">
    <location>
        <begin position="603"/>
        <end position="625"/>
    </location>
</feature>
<dbReference type="InterPro" id="IPR018393">
    <property type="entry name" value="NADHpl_OxRdtase_5_subgr"/>
</dbReference>
<dbReference type="PANTHER" id="PTHR42829">
    <property type="entry name" value="NADH-UBIQUINONE OXIDOREDUCTASE CHAIN 5"/>
    <property type="match status" value="1"/>
</dbReference>
<comment type="caution">
    <text evidence="23">The sequence shown here is derived from an EMBL/GenBank/DDBJ whole genome shotgun (WGS) entry which is preliminary data.</text>
</comment>
<evidence type="ECO:0000256" key="10">
    <source>
        <dbReference type="ARBA" id="ARBA00022989"/>
    </source>
</evidence>
<dbReference type="InterPro" id="IPR010934">
    <property type="entry name" value="NADH_DH_su5_C"/>
</dbReference>
<dbReference type="Pfam" id="PF00662">
    <property type="entry name" value="Proton_antipo_N"/>
    <property type="match status" value="1"/>
</dbReference>
<proteinExistence type="predicted"/>
<evidence type="ECO:0000259" key="20">
    <source>
        <dbReference type="Pfam" id="PF00361"/>
    </source>
</evidence>
<feature type="transmembrane region" description="Helical" evidence="19">
    <location>
        <begin position="134"/>
        <end position="153"/>
    </location>
</feature>
<name>A0A0F3MMV3_9RICK</name>
<evidence type="ECO:0000256" key="19">
    <source>
        <dbReference type="SAM" id="Phobius"/>
    </source>
</evidence>
<evidence type="ECO:0000256" key="1">
    <source>
        <dbReference type="ARBA" id="ARBA00004127"/>
    </source>
</evidence>
<dbReference type="InterPro" id="IPR003945">
    <property type="entry name" value="NU5C-like"/>
</dbReference>
<evidence type="ECO:0000313" key="24">
    <source>
        <dbReference type="Proteomes" id="UP000033616"/>
    </source>
</evidence>
<dbReference type="InterPro" id="IPR001516">
    <property type="entry name" value="Proton_antipo_N"/>
</dbReference>
<evidence type="ECO:0000256" key="15">
    <source>
        <dbReference type="ARBA" id="ARBA00032795"/>
    </source>
</evidence>
<evidence type="ECO:0000256" key="4">
    <source>
        <dbReference type="ARBA" id="ARBA00021096"/>
    </source>
</evidence>
<evidence type="ECO:0000259" key="21">
    <source>
        <dbReference type="Pfam" id="PF00662"/>
    </source>
</evidence>
<dbReference type="GO" id="GO:0042773">
    <property type="term" value="P:ATP synthesis coupled electron transport"/>
    <property type="evidence" value="ECO:0007669"/>
    <property type="project" value="InterPro"/>
</dbReference>
<feature type="transmembrane region" description="Helical" evidence="19">
    <location>
        <begin position="251"/>
        <end position="275"/>
    </location>
</feature>
<dbReference type="PATRIC" id="fig|1359168.3.peg.271"/>
<keyword evidence="13 19" id="KW-0472">Membrane</keyword>
<dbReference type="PRINTS" id="PR01434">
    <property type="entry name" value="NADHDHGNASE5"/>
</dbReference>
<evidence type="ECO:0000256" key="3">
    <source>
        <dbReference type="ARBA" id="ARBA00019904"/>
    </source>
</evidence>
<evidence type="ECO:0000256" key="14">
    <source>
        <dbReference type="ARBA" id="ARBA00031571"/>
    </source>
</evidence>
<feature type="transmembrane region" description="Helical" evidence="19">
    <location>
        <begin position="281"/>
        <end position="302"/>
    </location>
</feature>
<dbReference type="PANTHER" id="PTHR42829:SF2">
    <property type="entry name" value="NADH-UBIQUINONE OXIDOREDUCTASE CHAIN 5"/>
    <property type="match status" value="1"/>
</dbReference>
<dbReference type="GO" id="GO:0015990">
    <property type="term" value="P:electron transport coupled proton transport"/>
    <property type="evidence" value="ECO:0007669"/>
    <property type="project" value="TreeGrafter"/>
</dbReference>
<keyword evidence="5" id="KW-0813">Transport</keyword>
<evidence type="ECO:0000259" key="22">
    <source>
        <dbReference type="Pfam" id="PF06455"/>
    </source>
</evidence>
<keyword evidence="12" id="KW-0830">Ubiquinone</keyword>
<dbReference type="PRINTS" id="PR01435">
    <property type="entry name" value="NPOXDRDTASE5"/>
</dbReference>
<evidence type="ECO:0000256" key="2">
    <source>
        <dbReference type="ARBA" id="ARBA00012944"/>
    </source>
</evidence>
<evidence type="ECO:0000256" key="17">
    <source>
        <dbReference type="ARBA" id="ARBA00049551"/>
    </source>
</evidence>
<dbReference type="GO" id="GO:0003954">
    <property type="term" value="F:NADH dehydrogenase activity"/>
    <property type="evidence" value="ECO:0007669"/>
    <property type="project" value="TreeGrafter"/>
</dbReference>
<dbReference type="Gene3D" id="1.20.5.2700">
    <property type="match status" value="1"/>
</dbReference>
<gene>
    <name evidence="23" type="ORF">OCHUTO_0662</name>
</gene>
<feature type="domain" description="NADH dehydrogenase subunit 5 C-terminal" evidence="22">
    <location>
        <begin position="429"/>
        <end position="618"/>
    </location>
</feature>
<evidence type="ECO:0000256" key="5">
    <source>
        <dbReference type="ARBA" id="ARBA00022448"/>
    </source>
</evidence>
<feature type="domain" description="NADH-Ubiquinone oxidoreductase (complex I) chain 5 N-terminal" evidence="21">
    <location>
        <begin position="62"/>
        <end position="112"/>
    </location>
</feature>
<keyword evidence="8" id="KW-1278">Translocase</keyword>
<dbReference type="GO" id="GO:0008137">
    <property type="term" value="F:NADH dehydrogenase (ubiquinone) activity"/>
    <property type="evidence" value="ECO:0007669"/>
    <property type="project" value="UniProtKB-EC"/>
</dbReference>
<dbReference type="OrthoDB" id="9811798at2"/>
<protein>
    <recommendedName>
        <fullName evidence="3">NADH-quinone oxidoreductase subunit L</fullName>
        <ecNumber evidence="2">7.1.1.2</ecNumber>
    </recommendedName>
    <alternativeName>
        <fullName evidence="14">NADH dehydrogenase I subunit L</fullName>
    </alternativeName>
    <alternativeName>
        <fullName evidence="4">NADH-ubiquinone oxidoreductase chain 5</fullName>
    </alternativeName>
    <alternativeName>
        <fullName evidence="15">NDH-1 subunit L</fullName>
    </alternativeName>
</protein>
<evidence type="ECO:0000256" key="9">
    <source>
        <dbReference type="ARBA" id="ARBA00022982"/>
    </source>
</evidence>
<keyword evidence="9" id="KW-0249">Electron transport</keyword>
<evidence type="ECO:0000256" key="13">
    <source>
        <dbReference type="ARBA" id="ARBA00023136"/>
    </source>
</evidence>
<keyword evidence="23" id="KW-0560">Oxidoreductase</keyword>
<dbReference type="InterPro" id="IPR001750">
    <property type="entry name" value="ND/Mrp_TM"/>
</dbReference>
<evidence type="ECO:0000256" key="12">
    <source>
        <dbReference type="ARBA" id="ARBA00023075"/>
    </source>
</evidence>
<keyword evidence="6" id="KW-0679">Respiratory chain</keyword>
<feature type="transmembrane region" description="Helical" evidence="19">
    <location>
        <begin position="111"/>
        <end position="128"/>
    </location>
</feature>
<dbReference type="AlphaFoldDB" id="A0A0F3MMV3"/>
<comment type="subcellular location">
    <subcellularLocation>
        <location evidence="1">Endomembrane system</location>
        <topology evidence="1">Multi-pass membrane protein</topology>
    </subcellularLocation>
    <subcellularLocation>
        <location evidence="18">Membrane</location>
        <topology evidence="18">Multi-pass membrane protein</topology>
    </subcellularLocation>
</comment>
<dbReference type="EMBL" id="LANP01000015">
    <property type="protein sequence ID" value="KJV55934.1"/>
    <property type="molecule type" value="Genomic_DNA"/>
</dbReference>
<sequence length="628" mass="71022">MSFLITVLPFLPLISGVISRIITKVASYITIALIISTTFIAILIFWNISKYNSVEYIILFDWINFLNFKSHWAIYIDKLTALMLVIVSLISSIVHVYSIGYLCDSKALHKFMSYLSFFTFFMLMLVLSDNFLQLFFGWEGVGVSSYLLIGFWHKKHSATIASYKAFIVNRFADCAFLLAIIAIVYNCNSVEFKVVFNHAEKLSKTMISIFDIKIIVLDLICCLLFVGCIGKSAQIGLHIWLPDAMEGPTPASALIHAATMVTAGVFLLARCSFMFEYSPAILNLIAITGGLTCILTAIIAVFQSDIKKIIAYSTCSQLGYMVMACGASSYNGAIFHLLTHAFFKAMLFLAAGNVIHMTHQQDLKKMPQQLWRVMPYTYGLFWLGTLAIIGVFPLSGYYSKDMILESVYLTGNKLVYYLGVIAVFFTAIYSIKLIIGVFHQSFSSERESSVREADLIMNLPLSVLAVGSAMSGWYGYNILSIDKIEYFANSLFSKENLHIDCLIIRMLPMLVGVLGLITAILTHYYRSNINTSIINSVSYLVRNKFYFDEMYNILLVRPFNIISYYLSIFDIKWVNKCLDYGAIYLVRNGFLYIRKMQSGYVSYYILVALFSMAGLFSFIVINYFIACN</sequence>
<keyword evidence="24" id="KW-1185">Reference proteome</keyword>
<evidence type="ECO:0000256" key="18">
    <source>
        <dbReference type="RuleBase" id="RU000320"/>
    </source>
</evidence>
<feature type="transmembrane region" description="Helical" evidence="19">
    <location>
        <begin position="29"/>
        <end position="49"/>
    </location>
</feature>
<feature type="domain" description="NADH:quinone oxidoreductase/Mrp antiporter transmembrane" evidence="20">
    <location>
        <begin position="128"/>
        <end position="426"/>
    </location>
</feature>
<dbReference type="Pfam" id="PF00361">
    <property type="entry name" value="Proton_antipo_M"/>
    <property type="match status" value="1"/>
</dbReference>
<evidence type="ECO:0000313" key="23">
    <source>
        <dbReference type="EMBL" id="KJV55934.1"/>
    </source>
</evidence>
<evidence type="ECO:0000256" key="6">
    <source>
        <dbReference type="ARBA" id="ARBA00022660"/>
    </source>
</evidence>
<feature type="transmembrane region" description="Helical" evidence="19">
    <location>
        <begin position="81"/>
        <end position="99"/>
    </location>
</feature>
<comment type="catalytic activity">
    <reaction evidence="16">
        <text>a quinone + NADH + 5 H(+)(in) = a quinol + NAD(+) + 4 H(+)(out)</text>
        <dbReference type="Rhea" id="RHEA:57888"/>
        <dbReference type="ChEBI" id="CHEBI:15378"/>
        <dbReference type="ChEBI" id="CHEBI:24646"/>
        <dbReference type="ChEBI" id="CHEBI:57540"/>
        <dbReference type="ChEBI" id="CHEBI:57945"/>
        <dbReference type="ChEBI" id="CHEBI:132124"/>
    </reaction>
</comment>
<organism evidence="23 24">
    <name type="scientific">Orientia chuto str. Dubai</name>
    <dbReference type="NCBI Taxonomy" id="1359168"/>
    <lineage>
        <taxon>Bacteria</taxon>
        <taxon>Pseudomonadati</taxon>
        <taxon>Pseudomonadota</taxon>
        <taxon>Alphaproteobacteria</taxon>
        <taxon>Rickettsiales</taxon>
        <taxon>Rickettsiaceae</taxon>
        <taxon>Rickettsieae</taxon>
        <taxon>Orientia</taxon>
    </lineage>
</organism>
<dbReference type="GO" id="GO:0012505">
    <property type="term" value="C:endomembrane system"/>
    <property type="evidence" value="ECO:0007669"/>
    <property type="project" value="UniProtKB-SubCell"/>
</dbReference>
<keyword evidence="11" id="KW-0520">NAD</keyword>
<evidence type="ECO:0000256" key="11">
    <source>
        <dbReference type="ARBA" id="ARBA00023027"/>
    </source>
</evidence>
<feature type="transmembrane region" description="Helical" evidence="19">
    <location>
        <begin position="205"/>
        <end position="230"/>
    </location>
</feature>
<comment type="catalytic activity">
    <reaction evidence="17">
        <text>a ubiquinone + NADH + 5 H(+)(in) = a ubiquinol + NAD(+) + 4 H(+)(out)</text>
        <dbReference type="Rhea" id="RHEA:29091"/>
        <dbReference type="Rhea" id="RHEA-COMP:9565"/>
        <dbReference type="Rhea" id="RHEA-COMP:9566"/>
        <dbReference type="ChEBI" id="CHEBI:15378"/>
        <dbReference type="ChEBI" id="CHEBI:16389"/>
        <dbReference type="ChEBI" id="CHEBI:17976"/>
        <dbReference type="ChEBI" id="CHEBI:57540"/>
        <dbReference type="ChEBI" id="CHEBI:57945"/>
        <dbReference type="EC" id="7.1.1.2"/>
    </reaction>
</comment>
<accession>A0A0F3MMV3</accession>
<evidence type="ECO:0000256" key="16">
    <source>
        <dbReference type="ARBA" id="ARBA00047712"/>
    </source>
</evidence>
<evidence type="ECO:0000256" key="7">
    <source>
        <dbReference type="ARBA" id="ARBA00022692"/>
    </source>
</evidence>
<keyword evidence="7 18" id="KW-0812">Transmembrane</keyword>
<dbReference type="NCBIfam" id="TIGR01974">
    <property type="entry name" value="NDH_I_L"/>
    <property type="match status" value="1"/>
</dbReference>
<evidence type="ECO:0000256" key="8">
    <source>
        <dbReference type="ARBA" id="ARBA00022967"/>
    </source>
</evidence>
<feature type="transmembrane region" description="Helical" evidence="19">
    <location>
        <begin position="376"/>
        <end position="394"/>
    </location>
</feature>
<dbReference type="RefSeq" id="WP_045797322.1">
    <property type="nucleotide sequence ID" value="NZ_LANP01000015.1"/>
</dbReference>
<dbReference type="STRING" id="1359168.OCHUTO_0662"/>
<feature type="transmembrane region" description="Helical" evidence="19">
    <location>
        <begin position="455"/>
        <end position="476"/>
    </location>
</feature>
<dbReference type="GO" id="GO:0016020">
    <property type="term" value="C:membrane"/>
    <property type="evidence" value="ECO:0007669"/>
    <property type="project" value="UniProtKB-SubCell"/>
</dbReference>